<dbReference type="Gene3D" id="3.40.30.10">
    <property type="entry name" value="Glutaredoxin"/>
    <property type="match status" value="1"/>
</dbReference>
<keyword evidence="2" id="KW-1185">Reference proteome</keyword>
<gene>
    <name evidence="1" type="ORF">Ctob_007195</name>
</gene>
<evidence type="ECO:0008006" key="3">
    <source>
        <dbReference type="Google" id="ProtNLM"/>
    </source>
</evidence>
<organism evidence="1 2">
    <name type="scientific">Chrysochromulina tobinii</name>
    <dbReference type="NCBI Taxonomy" id="1460289"/>
    <lineage>
        <taxon>Eukaryota</taxon>
        <taxon>Haptista</taxon>
        <taxon>Haptophyta</taxon>
        <taxon>Prymnesiophyceae</taxon>
        <taxon>Prymnesiales</taxon>
        <taxon>Chrysochromulinaceae</taxon>
        <taxon>Chrysochromulina</taxon>
    </lineage>
</organism>
<comment type="caution">
    <text evidence="1">The sequence shown here is derived from an EMBL/GenBank/DDBJ whole genome shotgun (WGS) entry which is preliminary data.</text>
</comment>
<dbReference type="SUPFAM" id="SSF52833">
    <property type="entry name" value="Thioredoxin-like"/>
    <property type="match status" value="1"/>
</dbReference>
<sequence>MADIRELMDDPAFRAEVEAALAMGGSDTMQELKNAVDSSSVNVATLGPSLGASLDALKYQTSCDEFETAIGALRSVASRRAKDPKAIGAAGPRLRLDNLLRSKPGLQALLEFYTGVGPPNGTRVDRVHSVTEWKDALIAAGSKLVVVMFSTSTDVGCRILNPMFLRLPEANGGEFADGIAFVRVEVDGRQDDGLALQVFDEIGIVHQPVPTFAFLHECLELRKWRYQGADVGKIVSRIRKLKADPTDPLLRDGPDEDG</sequence>
<dbReference type="Proteomes" id="UP000037460">
    <property type="component" value="Unassembled WGS sequence"/>
</dbReference>
<evidence type="ECO:0000313" key="1">
    <source>
        <dbReference type="EMBL" id="KOO22695.1"/>
    </source>
</evidence>
<protein>
    <recommendedName>
        <fullName evidence="3">Thioredoxin domain-containing protein</fullName>
    </recommendedName>
</protein>
<dbReference type="AlphaFoldDB" id="A0A0M0J892"/>
<name>A0A0M0J892_9EUKA</name>
<dbReference type="EMBL" id="JWZX01003259">
    <property type="protein sequence ID" value="KOO22695.1"/>
    <property type="molecule type" value="Genomic_DNA"/>
</dbReference>
<evidence type="ECO:0000313" key="2">
    <source>
        <dbReference type="Proteomes" id="UP000037460"/>
    </source>
</evidence>
<dbReference type="InterPro" id="IPR036249">
    <property type="entry name" value="Thioredoxin-like_sf"/>
</dbReference>
<proteinExistence type="predicted"/>
<accession>A0A0M0J892</accession>
<reference evidence="2" key="1">
    <citation type="journal article" date="2015" name="PLoS Genet.">
        <title>Genome Sequence and Transcriptome Analyses of Chrysochromulina tobin: Metabolic Tools for Enhanced Algal Fitness in the Prominent Order Prymnesiales (Haptophyceae).</title>
        <authorList>
            <person name="Hovde B.T."/>
            <person name="Deodato C.R."/>
            <person name="Hunsperger H.M."/>
            <person name="Ryken S.A."/>
            <person name="Yost W."/>
            <person name="Jha R.K."/>
            <person name="Patterson J."/>
            <person name="Monnat R.J. Jr."/>
            <person name="Barlow S.B."/>
            <person name="Starkenburg S.R."/>
            <person name="Cattolico R.A."/>
        </authorList>
    </citation>
    <scope>NUCLEOTIDE SEQUENCE</scope>
    <source>
        <strain evidence="2">CCMP291</strain>
    </source>
</reference>